<dbReference type="Proteomes" id="UP001519287">
    <property type="component" value="Unassembled WGS sequence"/>
</dbReference>
<sequence>MNENSKKGQQDNGSLDWNASLLSLISLAAGIMILWATWFFYKDALDTPGFPWYRWIQPILMVLGGILSLIAAALLLMRRDSGMAVLKTAVGIIPVILALRLLIVIIIFIGKAFDGTIMARLNDITMSPLKITINVAVVVVIILLVQLGKAGKSKSDKAMKEK</sequence>
<gene>
    <name evidence="2" type="ORF">J2Z66_008190</name>
</gene>
<keyword evidence="3" id="KW-1185">Reference proteome</keyword>
<evidence type="ECO:0000256" key="1">
    <source>
        <dbReference type="SAM" id="Phobius"/>
    </source>
</evidence>
<protein>
    <submittedName>
        <fullName evidence="2">Lipid-A-disaccharide synthase-like uncharacterized protein</fullName>
    </submittedName>
</protein>
<name>A0ABS4J9M5_9BACL</name>
<dbReference type="RefSeq" id="WP_209979091.1">
    <property type="nucleotide sequence ID" value="NZ_JAGGLB010000051.1"/>
</dbReference>
<accession>A0ABS4J9M5</accession>
<feature type="transmembrane region" description="Helical" evidence="1">
    <location>
        <begin position="89"/>
        <end position="109"/>
    </location>
</feature>
<comment type="caution">
    <text evidence="2">The sequence shown here is derived from an EMBL/GenBank/DDBJ whole genome shotgun (WGS) entry which is preliminary data.</text>
</comment>
<keyword evidence="1" id="KW-0472">Membrane</keyword>
<evidence type="ECO:0000313" key="2">
    <source>
        <dbReference type="EMBL" id="MBP1996542.1"/>
    </source>
</evidence>
<proteinExistence type="predicted"/>
<dbReference type="EMBL" id="JAGGLB010000051">
    <property type="protein sequence ID" value="MBP1996542.1"/>
    <property type="molecule type" value="Genomic_DNA"/>
</dbReference>
<feature type="transmembrane region" description="Helical" evidence="1">
    <location>
        <begin position="21"/>
        <end position="41"/>
    </location>
</feature>
<keyword evidence="1" id="KW-1133">Transmembrane helix</keyword>
<evidence type="ECO:0000313" key="3">
    <source>
        <dbReference type="Proteomes" id="UP001519287"/>
    </source>
</evidence>
<feature type="transmembrane region" description="Helical" evidence="1">
    <location>
        <begin position="53"/>
        <end position="77"/>
    </location>
</feature>
<feature type="transmembrane region" description="Helical" evidence="1">
    <location>
        <begin position="129"/>
        <end position="147"/>
    </location>
</feature>
<reference evidence="2 3" key="1">
    <citation type="submission" date="2021-03" db="EMBL/GenBank/DDBJ databases">
        <title>Genomic Encyclopedia of Type Strains, Phase IV (KMG-IV): sequencing the most valuable type-strain genomes for metagenomic binning, comparative biology and taxonomic classification.</title>
        <authorList>
            <person name="Goeker M."/>
        </authorList>
    </citation>
    <scope>NUCLEOTIDE SEQUENCE [LARGE SCALE GENOMIC DNA]</scope>
    <source>
        <strain evidence="2 3">DSM 26048</strain>
    </source>
</reference>
<organism evidence="2 3">
    <name type="scientific">Paenibacillus eucommiae</name>
    <dbReference type="NCBI Taxonomy" id="1355755"/>
    <lineage>
        <taxon>Bacteria</taxon>
        <taxon>Bacillati</taxon>
        <taxon>Bacillota</taxon>
        <taxon>Bacilli</taxon>
        <taxon>Bacillales</taxon>
        <taxon>Paenibacillaceae</taxon>
        <taxon>Paenibacillus</taxon>
    </lineage>
</organism>
<keyword evidence="1" id="KW-0812">Transmembrane</keyword>